<dbReference type="PROSITE" id="PS51257">
    <property type="entry name" value="PROKAR_LIPOPROTEIN"/>
    <property type="match status" value="1"/>
</dbReference>
<dbReference type="InterPro" id="IPR012291">
    <property type="entry name" value="CBM2_carb-bd_dom_sf"/>
</dbReference>
<reference evidence="3" key="1">
    <citation type="journal article" date="2019" name="Int. J. Syst. Evol. Microbiol.">
        <title>The Global Catalogue of Microorganisms (GCM) 10K type strain sequencing project: providing services to taxonomists for standard genome sequencing and annotation.</title>
        <authorList>
            <consortium name="The Broad Institute Genomics Platform"/>
            <consortium name="The Broad Institute Genome Sequencing Center for Infectious Disease"/>
            <person name="Wu L."/>
            <person name="Ma J."/>
        </authorList>
    </citation>
    <scope>NUCLEOTIDE SEQUENCE [LARGE SCALE GENOMIC DNA]</scope>
    <source>
        <strain evidence="3">CCUG 59778</strain>
    </source>
</reference>
<dbReference type="InterPro" id="IPR008965">
    <property type="entry name" value="CBM2/CBM3_carb-bd_dom_sf"/>
</dbReference>
<dbReference type="Gene3D" id="2.60.40.290">
    <property type="match status" value="1"/>
</dbReference>
<dbReference type="Pfam" id="PF00553">
    <property type="entry name" value="CBM_2"/>
    <property type="match status" value="1"/>
</dbReference>
<dbReference type="PROSITE" id="PS51173">
    <property type="entry name" value="CBM2"/>
    <property type="match status" value="1"/>
</dbReference>
<dbReference type="InterPro" id="IPR001919">
    <property type="entry name" value="CBD2"/>
</dbReference>
<name>A0ABW0ERW2_9PSEU</name>
<accession>A0ABW0ERW2</accession>
<protein>
    <submittedName>
        <fullName evidence="2">Cellulose binding domain-containing protein</fullName>
    </submittedName>
</protein>
<comment type="caution">
    <text evidence="2">The sequence shown here is derived from an EMBL/GenBank/DDBJ whole genome shotgun (WGS) entry which is preliminary data.</text>
</comment>
<dbReference type="RefSeq" id="WP_378249371.1">
    <property type="nucleotide sequence ID" value="NZ_JBHSKF010000011.1"/>
</dbReference>
<dbReference type="SUPFAM" id="SSF49384">
    <property type="entry name" value="Carbohydrate-binding domain"/>
    <property type="match status" value="1"/>
</dbReference>
<gene>
    <name evidence="2" type="ORF">ACFPM7_20935</name>
</gene>
<proteinExistence type="predicted"/>
<feature type="domain" description="CBM2" evidence="1">
    <location>
        <begin position="24"/>
        <end position="96"/>
    </location>
</feature>
<dbReference type="EMBL" id="JBHSKF010000011">
    <property type="protein sequence ID" value="MFC5289526.1"/>
    <property type="molecule type" value="Genomic_DNA"/>
</dbReference>
<evidence type="ECO:0000313" key="2">
    <source>
        <dbReference type="EMBL" id="MFC5289526.1"/>
    </source>
</evidence>
<evidence type="ECO:0000313" key="3">
    <source>
        <dbReference type="Proteomes" id="UP001596157"/>
    </source>
</evidence>
<keyword evidence="3" id="KW-1185">Reference proteome</keyword>
<dbReference type="Proteomes" id="UP001596157">
    <property type="component" value="Unassembled WGS sequence"/>
</dbReference>
<evidence type="ECO:0000259" key="1">
    <source>
        <dbReference type="PROSITE" id="PS51173"/>
    </source>
</evidence>
<sequence length="96" mass="10195">MNLVARDNAGRVGWSSPPLSFTTGTPTASSCAVTYRETANWGNGFVAELEIANTGTAPVSTWSLAYTWPTGRQQVGSGWNATPLAYRLNGVPCTTR</sequence>
<organism evidence="2 3">
    <name type="scientific">Actinokineospora guangxiensis</name>
    <dbReference type="NCBI Taxonomy" id="1490288"/>
    <lineage>
        <taxon>Bacteria</taxon>
        <taxon>Bacillati</taxon>
        <taxon>Actinomycetota</taxon>
        <taxon>Actinomycetes</taxon>
        <taxon>Pseudonocardiales</taxon>
        <taxon>Pseudonocardiaceae</taxon>
        <taxon>Actinokineospora</taxon>
    </lineage>
</organism>
<dbReference type="SMART" id="SM00637">
    <property type="entry name" value="CBD_II"/>
    <property type="match status" value="1"/>
</dbReference>